<evidence type="ECO:0000313" key="2">
    <source>
        <dbReference type="Proteomes" id="UP000015105"/>
    </source>
</evidence>
<reference evidence="2" key="2">
    <citation type="journal article" date="2017" name="Nat. Plants">
        <title>The Aegilops tauschii genome reveals multiple impacts of transposons.</title>
        <authorList>
            <person name="Zhao G."/>
            <person name="Zou C."/>
            <person name="Li K."/>
            <person name="Wang K."/>
            <person name="Li T."/>
            <person name="Gao L."/>
            <person name="Zhang X."/>
            <person name="Wang H."/>
            <person name="Yang Z."/>
            <person name="Liu X."/>
            <person name="Jiang W."/>
            <person name="Mao L."/>
            <person name="Kong X."/>
            <person name="Jiao Y."/>
            <person name="Jia J."/>
        </authorList>
    </citation>
    <scope>NUCLEOTIDE SEQUENCE [LARGE SCALE GENOMIC DNA]</scope>
    <source>
        <strain evidence="2">cv. AL8/78</strain>
    </source>
</reference>
<dbReference type="Proteomes" id="UP000015105">
    <property type="component" value="Chromosome 3D"/>
</dbReference>
<name>A0A453GDE6_AEGTS</name>
<sequence length="46" mass="5411">MLFFGRFKDVRGVTKSIEDFAERGKQPTLIMLNPYLHCTLRIIFHA</sequence>
<reference evidence="1" key="4">
    <citation type="submission" date="2019-03" db="UniProtKB">
        <authorList>
            <consortium name="EnsemblPlants"/>
        </authorList>
    </citation>
    <scope>IDENTIFICATION</scope>
</reference>
<evidence type="ECO:0000313" key="1">
    <source>
        <dbReference type="EnsemblPlants" id="AET3Gv20969600.16"/>
    </source>
</evidence>
<protein>
    <submittedName>
        <fullName evidence="1">Uncharacterized protein</fullName>
    </submittedName>
</protein>
<proteinExistence type="predicted"/>
<reference evidence="1" key="3">
    <citation type="journal article" date="2017" name="Nature">
        <title>Genome sequence of the progenitor of the wheat D genome Aegilops tauschii.</title>
        <authorList>
            <person name="Luo M.C."/>
            <person name="Gu Y.Q."/>
            <person name="Puiu D."/>
            <person name="Wang H."/>
            <person name="Twardziok S.O."/>
            <person name="Deal K.R."/>
            <person name="Huo N."/>
            <person name="Zhu T."/>
            <person name="Wang L."/>
            <person name="Wang Y."/>
            <person name="McGuire P.E."/>
            <person name="Liu S."/>
            <person name="Long H."/>
            <person name="Ramasamy R.K."/>
            <person name="Rodriguez J.C."/>
            <person name="Van S.L."/>
            <person name="Yuan L."/>
            <person name="Wang Z."/>
            <person name="Xia Z."/>
            <person name="Xiao L."/>
            <person name="Anderson O.D."/>
            <person name="Ouyang S."/>
            <person name="Liang Y."/>
            <person name="Zimin A.V."/>
            <person name="Pertea G."/>
            <person name="Qi P."/>
            <person name="Bennetzen J.L."/>
            <person name="Dai X."/>
            <person name="Dawson M.W."/>
            <person name="Muller H.G."/>
            <person name="Kugler K."/>
            <person name="Rivarola-Duarte L."/>
            <person name="Spannagl M."/>
            <person name="Mayer K.F.X."/>
            <person name="Lu F.H."/>
            <person name="Bevan M.W."/>
            <person name="Leroy P."/>
            <person name="Li P."/>
            <person name="You F.M."/>
            <person name="Sun Q."/>
            <person name="Liu Z."/>
            <person name="Lyons E."/>
            <person name="Wicker T."/>
            <person name="Salzberg S.L."/>
            <person name="Devos K.M."/>
            <person name="Dvorak J."/>
        </authorList>
    </citation>
    <scope>NUCLEOTIDE SEQUENCE [LARGE SCALE GENOMIC DNA]</scope>
    <source>
        <strain evidence="1">cv. AL8/78</strain>
    </source>
</reference>
<organism evidence="1 2">
    <name type="scientific">Aegilops tauschii subsp. strangulata</name>
    <name type="common">Goatgrass</name>
    <dbReference type="NCBI Taxonomy" id="200361"/>
    <lineage>
        <taxon>Eukaryota</taxon>
        <taxon>Viridiplantae</taxon>
        <taxon>Streptophyta</taxon>
        <taxon>Embryophyta</taxon>
        <taxon>Tracheophyta</taxon>
        <taxon>Spermatophyta</taxon>
        <taxon>Magnoliopsida</taxon>
        <taxon>Liliopsida</taxon>
        <taxon>Poales</taxon>
        <taxon>Poaceae</taxon>
        <taxon>BOP clade</taxon>
        <taxon>Pooideae</taxon>
        <taxon>Triticodae</taxon>
        <taxon>Triticeae</taxon>
        <taxon>Triticinae</taxon>
        <taxon>Aegilops</taxon>
    </lineage>
</organism>
<dbReference type="EnsemblPlants" id="AET3Gv20969600.16">
    <property type="protein sequence ID" value="AET3Gv20969600.16"/>
    <property type="gene ID" value="AET3Gv20969600"/>
</dbReference>
<reference evidence="1" key="5">
    <citation type="journal article" date="2021" name="G3 (Bethesda)">
        <title>Aegilops tauschii genome assembly Aet v5.0 features greater sequence contiguity and improved annotation.</title>
        <authorList>
            <person name="Wang L."/>
            <person name="Zhu T."/>
            <person name="Rodriguez J.C."/>
            <person name="Deal K.R."/>
            <person name="Dubcovsky J."/>
            <person name="McGuire P.E."/>
            <person name="Lux T."/>
            <person name="Spannagl M."/>
            <person name="Mayer K.F.X."/>
            <person name="Baldrich P."/>
            <person name="Meyers B.C."/>
            <person name="Huo N."/>
            <person name="Gu Y.Q."/>
            <person name="Zhou H."/>
            <person name="Devos K.M."/>
            <person name="Bennetzen J.L."/>
            <person name="Unver T."/>
            <person name="Budak H."/>
            <person name="Gulick P.J."/>
            <person name="Galiba G."/>
            <person name="Kalapos B."/>
            <person name="Nelson D.R."/>
            <person name="Li P."/>
            <person name="You F.M."/>
            <person name="Luo M.C."/>
            <person name="Dvorak J."/>
        </authorList>
    </citation>
    <scope>NUCLEOTIDE SEQUENCE [LARGE SCALE GENOMIC DNA]</scope>
    <source>
        <strain evidence="1">cv. AL8/78</strain>
    </source>
</reference>
<dbReference type="Gramene" id="AET3Gv20969600.16">
    <property type="protein sequence ID" value="AET3Gv20969600.16"/>
    <property type="gene ID" value="AET3Gv20969600"/>
</dbReference>
<reference evidence="2" key="1">
    <citation type="journal article" date="2014" name="Science">
        <title>Ancient hybridizations among the ancestral genomes of bread wheat.</title>
        <authorList>
            <consortium name="International Wheat Genome Sequencing Consortium,"/>
            <person name="Marcussen T."/>
            <person name="Sandve S.R."/>
            <person name="Heier L."/>
            <person name="Spannagl M."/>
            <person name="Pfeifer M."/>
            <person name="Jakobsen K.S."/>
            <person name="Wulff B.B."/>
            <person name="Steuernagel B."/>
            <person name="Mayer K.F."/>
            <person name="Olsen O.A."/>
        </authorList>
    </citation>
    <scope>NUCLEOTIDE SEQUENCE [LARGE SCALE GENOMIC DNA]</scope>
    <source>
        <strain evidence="2">cv. AL8/78</strain>
    </source>
</reference>
<dbReference type="AlphaFoldDB" id="A0A453GDE6"/>
<accession>A0A453GDE6</accession>
<keyword evidence="2" id="KW-1185">Reference proteome</keyword>